<dbReference type="Proteomes" id="UP000596742">
    <property type="component" value="Unassembled WGS sequence"/>
</dbReference>
<gene>
    <name evidence="2" type="ORF">MGAL_10B008962</name>
</gene>
<reference evidence="2" key="1">
    <citation type="submission" date="2018-11" db="EMBL/GenBank/DDBJ databases">
        <authorList>
            <person name="Alioto T."/>
            <person name="Alioto T."/>
        </authorList>
    </citation>
    <scope>NUCLEOTIDE SEQUENCE</scope>
</reference>
<feature type="region of interest" description="Disordered" evidence="1">
    <location>
        <begin position="74"/>
        <end position="107"/>
    </location>
</feature>
<evidence type="ECO:0000313" key="3">
    <source>
        <dbReference type="Proteomes" id="UP000596742"/>
    </source>
</evidence>
<proteinExistence type="predicted"/>
<comment type="caution">
    <text evidence="2">The sequence shown here is derived from an EMBL/GenBank/DDBJ whole genome shotgun (WGS) entry which is preliminary data.</text>
</comment>
<keyword evidence="3" id="KW-1185">Reference proteome</keyword>
<sequence>MTSGLPIVVGGKDQANKYRRAQSLRWTSLLTLKLIFGTEPVLINQHRTDPVLVNQHRTDLVIVNLDGAEPVLINLDGSQSGRKRTSASQYGRNTPSDTVDNLKGTTQ</sequence>
<evidence type="ECO:0000313" key="2">
    <source>
        <dbReference type="EMBL" id="VDI62379.1"/>
    </source>
</evidence>
<organism evidence="2 3">
    <name type="scientific">Mytilus galloprovincialis</name>
    <name type="common">Mediterranean mussel</name>
    <dbReference type="NCBI Taxonomy" id="29158"/>
    <lineage>
        <taxon>Eukaryota</taxon>
        <taxon>Metazoa</taxon>
        <taxon>Spiralia</taxon>
        <taxon>Lophotrochozoa</taxon>
        <taxon>Mollusca</taxon>
        <taxon>Bivalvia</taxon>
        <taxon>Autobranchia</taxon>
        <taxon>Pteriomorphia</taxon>
        <taxon>Mytilida</taxon>
        <taxon>Mytiloidea</taxon>
        <taxon>Mytilidae</taxon>
        <taxon>Mytilinae</taxon>
        <taxon>Mytilus</taxon>
    </lineage>
</organism>
<dbReference type="AlphaFoldDB" id="A0A8B6GD56"/>
<dbReference type="EMBL" id="UYJE01008246">
    <property type="protein sequence ID" value="VDI62379.1"/>
    <property type="molecule type" value="Genomic_DNA"/>
</dbReference>
<accession>A0A8B6GD56</accession>
<evidence type="ECO:0000256" key="1">
    <source>
        <dbReference type="SAM" id="MobiDB-lite"/>
    </source>
</evidence>
<protein>
    <submittedName>
        <fullName evidence="2">Uncharacterized protein</fullName>
    </submittedName>
</protein>
<name>A0A8B6GD56_MYTGA</name>
<feature type="compositionally biased region" description="Polar residues" evidence="1">
    <location>
        <begin position="76"/>
        <end position="107"/>
    </location>
</feature>